<gene>
    <name evidence="2" type="ORF">OD750_019685</name>
</gene>
<comment type="caution">
    <text evidence="2">The sequence shown here is derived from an EMBL/GenBank/DDBJ whole genome shotgun (WGS) entry which is preliminary data.</text>
</comment>
<dbReference type="RefSeq" id="WP_263540987.1">
    <property type="nucleotide sequence ID" value="NZ_JAOVZO020000019.1"/>
</dbReference>
<dbReference type="AlphaFoldDB" id="A0A9X4BKZ3"/>
<dbReference type="Pfam" id="PF07238">
    <property type="entry name" value="PilZ"/>
    <property type="match status" value="1"/>
</dbReference>
<sequence length="117" mass="13019">MVEHRRAPRIRVGEAIQVTNAITGEIAGRVGNLSLDGMMLVANRPAREDTLYQLSFNLADDRGRMHTLEIGMHEQWTESANVPGQHWVGLRFIDIGSDEQAVLNAWLARSRQTAPGT</sequence>
<dbReference type="InterPro" id="IPR009875">
    <property type="entry name" value="PilZ_domain"/>
</dbReference>
<keyword evidence="3" id="KW-1185">Reference proteome</keyword>
<reference evidence="2" key="1">
    <citation type="submission" date="2023-02" db="EMBL/GenBank/DDBJ databases">
        <title>Tahibacter soli sp. nov. isolated from soil.</title>
        <authorList>
            <person name="Baek J.H."/>
            <person name="Lee J.K."/>
            <person name="Choi D.G."/>
            <person name="Jeon C.O."/>
        </authorList>
    </citation>
    <scope>NUCLEOTIDE SEQUENCE</scope>
    <source>
        <strain evidence="2">BL</strain>
    </source>
</reference>
<name>A0A9X4BKZ3_9GAMM</name>
<dbReference type="Gene3D" id="2.40.10.220">
    <property type="entry name" value="predicted glycosyltransferase like domains"/>
    <property type="match status" value="1"/>
</dbReference>
<evidence type="ECO:0000259" key="1">
    <source>
        <dbReference type="Pfam" id="PF07238"/>
    </source>
</evidence>
<dbReference type="Proteomes" id="UP001139971">
    <property type="component" value="Unassembled WGS sequence"/>
</dbReference>
<dbReference type="GO" id="GO:0035438">
    <property type="term" value="F:cyclic-di-GMP binding"/>
    <property type="evidence" value="ECO:0007669"/>
    <property type="project" value="InterPro"/>
</dbReference>
<accession>A0A9X4BKZ3</accession>
<proteinExistence type="predicted"/>
<organism evidence="2 3">
    <name type="scientific">Tahibacter soli</name>
    <dbReference type="NCBI Taxonomy" id="2983605"/>
    <lineage>
        <taxon>Bacteria</taxon>
        <taxon>Pseudomonadati</taxon>
        <taxon>Pseudomonadota</taxon>
        <taxon>Gammaproteobacteria</taxon>
        <taxon>Lysobacterales</taxon>
        <taxon>Rhodanobacteraceae</taxon>
        <taxon>Tahibacter</taxon>
    </lineage>
</organism>
<evidence type="ECO:0000313" key="3">
    <source>
        <dbReference type="Proteomes" id="UP001139971"/>
    </source>
</evidence>
<evidence type="ECO:0000313" key="2">
    <source>
        <dbReference type="EMBL" id="MDC8014772.1"/>
    </source>
</evidence>
<dbReference type="SUPFAM" id="SSF141371">
    <property type="entry name" value="PilZ domain-like"/>
    <property type="match status" value="1"/>
</dbReference>
<feature type="domain" description="PilZ" evidence="1">
    <location>
        <begin position="4"/>
        <end position="108"/>
    </location>
</feature>
<protein>
    <submittedName>
        <fullName evidence="2">PilZ domain-containing protein</fullName>
    </submittedName>
</protein>
<dbReference type="EMBL" id="JAOVZO020000019">
    <property type="protein sequence ID" value="MDC8014772.1"/>
    <property type="molecule type" value="Genomic_DNA"/>
</dbReference>